<evidence type="ECO:0000256" key="2">
    <source>
        <dbReference type="ARBA" id="ARBA00023239"/>
    </source>
</evidence>
<dbReference type="SUPFAM" id="SSF51569">
    <property type="entry name" value="Aldolase"/>
    <property type="match status" value="1"/>
</dbReference>
<proteinExistence type="inferred from homology"/>
<dbReference type="CDD" id="cd00408">
    <property type="entry name" value="DHDPS-like"/>
    <property type="match status" value="1"/>
</dbReference>
<dbReference type="SMART" id="SM01130">
    <property type="entry name" value="DHDPS"/>
    <property type="match status" value="1"/>
</dbReference>
<dbReference type="InterPro" id="IPR002220">
    <property type="entry name" value="DapA-like"/>
</dbReference>
<protein>
    <submittedName>
        <fullName evidence="6">Dihydrodipicolinate synthase</fullName>
    </submittedName>
</protein>
<feature type="binding site" evidence="5">
    <location>
        <position position="48"/>
    </location>
    <ligand>
        <name>pyruvate</name>
        <dbReference type="ChEBI" id="CHEBI:15361"/>
    </ligand>
</feature>
<comment type="caution">
    <text evidence="6">The sequence shown here is derived from an EMBL/GenBank/DDBJ whole genome shotgun (WGS) entry which is preliminary data.</text>
</comment>
<comment type="similarity">
    <text evidence="1 3">Belongs to the DapA family.</text>
</comment>
<reference evidence="6 7" key="1">
    <citation type="submission" date="2015-05" db="EMBL/GenBank/DDBJ databases">
        <title>Genome sequences of Pluralibacter gergoviae.</title>
        <authorList>
            <person name="Greninger A.L."/>
            <person name="Miller S."/>
        </authorList>
    </citation>
    <scope>NUCLEOTIDE SEQUENCE [LARGE SCALE GENOMIC DNA]</scope>
    <source>
        <strain evidence="6 7">JS81F13</strain>
    </source>
</reference>
<dbReference type="InterPro" id="IPR013785">
    <property type="entry name" value="Aldolase_TIM"/>
</dbReference>
<dbReference type="PIRSF" id="PIRSF001365">
    <property type="entry name" value="DHDPS"/>
    <property type="match status" value="1"/>
</dbReference>
<dbReference type="eggNOG" id="COG0329">
    <property type="taxonomic scope" value="Bacteria"/>
</dbReference>
<dbReference type="Proteomes" id="UP000036196">
    <property type="component" value="Unassembled WGS sequence"/>
</dbReference>
<dbReference type="STRING" id="61647.LG71_00045"/>
<dbReference type="AlphaFoldDB" id="A0A0J5KZI1"/>
<evidence type="ECO:0000256" key="5">
    <source>
        <dbReference type="PIRSR" id="PIRSR001365-2"/>
    </source>
</evidence>
<dbReference type="Pfam" id="PF00701">
    <property type="entry name" value="DHDPS"/>
    <property type="match status" value="1"/>
</dbReference>
<dbReference type="PANTHER" id="PTHR12128">
    <property type="entry name" value="DIHYDRODIPICOLINATE SYNTHASE"/>
    <property type="match status" value="1"/>
</dbReference>
<dbReference type="EMBL" id="LDZF01000014">
    <property type="protein sequence ID" value="KMK12936.1"/>
    <property type="molecule type" value="Genomic_DNA"/>
</dbReference>
<sequence length="293" mass="30953">MPKNLFQGLCAFPLTPLRDQHIDETAFTALLARLTDAGVDALGVLGSTGSYAYLTREERARITRLAVENAGDTPVMVSIGALRLDDILYLADDAQRAGVSGVMLAPVSYQTPTQDEAFRLYERVTAALSVPLCVYENVPTTGFTFSDELLTQVARLPGVGSIKLNRLPADKAGFAAELRTRLPAGVALGVSGDRQSPAALAAGFDVWFSVLGGLFPRVCLAMTRAARRGDPRGEEALAPLWALFDAHGSLRVVAAAAEIMGVAAAPALPFPLQAIGGEDRRALEAFLATGLLS</sequence>
<dbReference type="PATRIC" id="fig|61647.15.peg.1098"/>
<evidence type="ECO:0000313" key="7">
    <source>
        <dbReference type="Proteomes" id="UP000036196"/>
    </source>
</evidence>
<evidence type="ECO:0000256" key="1">
    <source>
        <dbReference type="ARBA" id="ARBA00007592"/>
    </source>
</evidence>
<dbReference type="GO" id="GO:0008840">
    <property type="term" value="F:4-hydroxy-tetrahydrodipicolinate synthase activity"/>
    <property type="evidence" value="ECO:0007669"/>
    <property type="project" value="TreeGrafter"/>
</dbReference>
<keyword evidence="7" id="KW-1185">Reference proteome</keyword>
<feature type="active site" description="Schiff-base intermediate with substrate" evidence="4">
    <location>
        <position position="163"/>
    </location>
</feature>
<feature type="active site" description="Proton donor/acceptor" evidence="4">
    <location>
        <position position="135"/>
    </location>
</feature>
<dbReference type="PANTHER" id="PTHR12128:SF66">
    <property type="entry name" value="4-HYDROXY-2-OXOGLUTARATE ALDOLASE, MITOCHONDRIAL"/>
    <property type="match status" value="1"/>
</dbReference>
<dbReference type="RefSeq" id="WP_048279422.1">
    <property type="nucleotide sequence ID" value="NZ_LDZF01000014.1"/>
</dbReference>
<evidence type="ECO:0000256" key="4">
    <source>
        <dbReference type="PIRSR" id="PIRSR001365-1"/>
    </source>
</evidence>
<dbReference type="Gene3D" id="3.20.20.70">
    <property type="entry name" value="Aldolase class I"/>
    <property type="match status" value="1"/>
</dbReference>
<gene>
    <name evidence="6" type="ORF">ABW06_14595</name>
</gene>
<accession>A0A0J5KZI1</accession>
<evidence type="ECO:0000256" key="3">
    <source>
        <dbReference type="PIRNR" id="PIRNR001365"/>
    </source>
</evidence>
<keyword evidence="2 3" id="KW-0456">Lyase</keyword>
<organism evidence="6 7">
    <name type="scientific">Pluralibacter gergoviae</name>
    <name type="common">Enterobacter gergoviae</name>
    <dbReference type="NCBI Taxonomy" id="61647"/>
    <lineage>
        <taxon>Bacteria</taxon>
        <taxon>Pseudomonadati</taxon>
        <taxon>Pseudomonadota</taxon>
        <taxon>Gammaproteobacteria</taxon>
        <taxon>Enterobacterales</taxon>
        <taxon>Enterobacteriaceae</taxon>
        <taxon>Pluralibacter</taxon>
    </lineage>
</organism>
<name>A0A0J5KZI1_PLUGE</name>
<evidence type="ECO:0000313" key="6">
    <source>
        <dbReference type="EMBL" id="KMK12936.1"/>
    </source>
</evidence>